<dbReference type="PANTHER" id="PTHR30614">
    <property type="entry name" value="MEMBRANE COMPONENT OF AMINO ACID ABC TRANSPORTER"/>
    <property type="match status" value="1"/>
</dbReference>
<dbReference type="InterPro" id="IPR035906">
    <property type="entry name" value="MetI-like_sf"/>
</dbReference>
<keyword evidence="5 7" id="KW-1133">Transmembrane helix</keyword>
<evidence type="ECO:0000313" key="9">
    <source>
        <dbReference type="EMBL" id="CAA9401751.1"/>
    </source>
</evidence>
<feature type="transmembrane region" description="Helical" evidence="7">
    <location>
        <begin position="160"/>
        <end position="180"/>
    </location>
</feature>
<keyword evidence="6 7" id="KW-0472">Membrane</keyword>
<feature type="transmembrane region" description="Helical" evidence="7">
    <location>
        <begin position="200"/>
        <end position="222"/>
    </location>
</feature>
<feature type="transmembrane region" description="Helical" evidence="7">
    <location>
        <begin position="90"/>
        <end position="109"/>
    </location>
</feature>
<evidence type="ECO:0000256" key="6">
    <source>
        <dbReference type="ARBA" id="ARBA00023136"/>
    </source>
</evidence>
<dbReference type="InterPro" id="IPR043429">
    <property type="entry name" value="ArtM/GltK/GlnP/TcyL/YhdX-like"/>
</dbReference>
<comment type="subcellular location">
    <subcellularLocation>
        <location evidence="7">Cell membrane</location>
        <topology evidence="7">Multi-pass membrane protein</topology>
    </subcellularLocation>
    <subcellularLocation>
        <location evidence="1">Membrane</location>
        <topology evidence="1">Multi-pass membrane protein</topology>
    </subcellularLocation>
</comment>
<reference evidence="9" key="1">
    <citation type="submission" date="2020-02" db="EMBL/GenBank/DDBJ databases">
        <authorList>
            <person name="Meier V. D."/>
        </authorList>
    </citation>
    <scope>NUCLEOTIDE SEQUENCE</scope>
    <source>
        <strain evidence="9">AVDCRST_MAG60</strain>
    </source>
</reference>
<evidence type="ECO:0000256" key="7">
    <source>
        <dbReference type="RuleBase" id="RU363032"/>
    </source>
</evidence>
<keyword evidence="4" id="KW-0029">Amino-acid transport</keyword>
<keyword evidence="3 7" id="KW-0812">Transmembrane</keyword>
<evidence type="ECO:0000256" key="5">
    <source>
        <dbReference type="ARBA" id="ARBA00022989"/>
    </source>
</evidence>
<name>A0A6J4P5T5_9ACTN</name>
<dbReference type="Gene3D" id="1.10.3720.10">
    <property type="entry name" value="MetI-like"/>
    <property type="match status" value="1"/>
</dbReference>
<organism evidence="9">
    <name type="scientific">uncultured Nocardioides sp</name>
    <dbReference type="NCBI Taxonomy" id="198441"/>
    <lineage>
        <taxon>Bacteria</taxon>
        <taxon>Bacillati</taxon>
        <taxon>Actinomycetota</taxon>
        <taxon>Actinomycetes</taxon>
        <taxon>Propionibacteriales</taxon>
        <taxon>Nocardioidaceae</taxon>
        <taxon>Nocardioides</taxon>
        <taxon>environmental samples</taxon>
    </lineage>
</organism>
<protein>
    <recommendedName>
        <fullName evidence="8">ABC transmembrane type-1 domain-containing protein</fullName>
    </recommendedName>
</protein>
<feature type="domain" description="ABC transmembrane type-1" evidence="8">
    <location>
        <begin position="15"/>
        <end position="219"/>
    </location>
</feature>
<feature type="transmembrane region" description="Helical" evidence="7">
    <location>
        <begin position="49"/>
        <end position="70"/>
    </location>
</feature>
<accession>A0A6J4P5T5</accession>
<dbReference type="Pfam" id="PF00528">
    <property type="entry name" value="BPD_transp_1"/>
    <property type="match status" value="1"/>
</dbReference>
<dbReference type="EMBL" id="CADCUN010000228">
    <property type="protein sequence ID" value="CAA9401751.1"/>
    <property type="molecule type" value="Genomic_DNA"/>
</dbReference>
<sequence length="229" mass="24720">MDAVLYNVDLYLKGFGYTIFLFLVSAVLSLALGTVLASFRVGPVAVLRVFASTYVTLVRNTPLVIIFLFFQVGAGKIVDWLRFGWVDIHIGPFDFTSFFTAAVAALSLYTSAFVCESIRAGVNSVALGQAEAARAIGLPFSGVMAQVVLPQAFRASVPPLASTFIALLKNTSVAGVFGVLEAAARMKGFTNDYADQRWGIFLAFAIGYVILVEIVSVVATVIERRWRVA</sequence>
<evidence type="ECO:0000256" key="3">
    <source>
        <dbReference type="ARBA" id="ARBA00022692"/>
    </source>
</evidence>
<evidence type="ECO:0000256" key="2">
    <source>
        <dbReference type="ARBA" id="ARBA00010072"/>
    </source>
</evidence>
<dbReference type="GO" id="GO:0006865">
    <property type="term" value="P:amino acid transport"/>
    <property type="evidence" value="ECO:0007669"/>
    <property type="project" value="UniProtKB-KW"/>
</dbReference>
<dbReference type="AlphaFoldDB" id="A0A6J4P5T5"/>
<dbReference type="CDD" id="cd06261">
    <property type="entry name" value="TM_PBP2"/>
    <property type="match status" value="1"/>
</dbReference>
<evidence type="ECO:0000259" key="8">
    <source>
        <dbReference type="PROSITE" id="PS50928"/>
    </source>
</evidence>
<keyword evidence="7" id="KW-0813">Transport</keyword>
<proteinExistence type="inferred from homology"/>
<feature type="transmembrane region" description="Helical" evidence="7">
    <location>
        <begin position="15"/>
        <end position="37"/>
    </location>
</feature>
<dbReference type="PROSITE" id="PS50928">
    <property type="entry name" value="ABC_TM1"/>
    <property type="match status" value="1"/>
</dbReference>
<dbReference type="InterPro" id="IPR000515">
    <property type="entry name" value="MetI-like"/>
</dbReference>
<comment type="similarity">
    <text evidence="2">Belongs to the binding-protein-dependent transport system permease family. HisMQ subfamily.</text>
</comment>
<dbReference type="PANTHER" id="PTHR30614:SF37">
    <property type="entry name" value="AMINO-ACID ABC TRANSPORTER PERMEASE PROTEIN YHDX-RELATED"/>
    <property type="match status" value="1"/>
</dbReference>
<gene>
    <name evidence="9" type="ORF">AVDCRST_MAG60-2150</name>
</gene>
<dbReference type="SUPFAM" id="SSF161098">
    <property type="entry name" value="MetI-like"/>
    <property type="match status" value="1"/>
</dbReference>
<evidence type="ECO:0000256" key="1">
    <source>
        <dbReference type="ARBA" id="ARBA00004141"/>
    </source>
</evidence>
<evidence type="ECO:0000256" key="4">
    <source>
        <dbReference type="ARBA" id="ARBA00022970"/>
    </source>
</evidence>
<dbReference type="GO" id="GO:0005886">
    <property type="term" value="C:plasma membrane"/>
    <property type="evidence" value="ECO:0007669"/>
    <property type="project" value="UniProtKB-SubCell"/>
</dbReference>
<dbReference type="GO" id="GO:0055085">
    <property type="term" value="P:transmembrane transport"/>
    <property type="evidence" value="ECO:0007669"/>
    <property type="project" value="InterPro"/>
</dbReference>